<accession>A0A9X4MFN7</accession>
<keyword evidence="4" id="KW-1185">Reference proteome</keyword>
<reference evidence="3" key="1">
    <citation type="journal article" date="2022" name="bioRxiv">
        <title>Thiovibrio frasassiensisgen. nov., sp. nov., an autotrophic, elemental sulfur disproportionating bacterium isolated from sulfidic karst sediment, and proposal of Thiovibrionaceae fam. nov.</title>
        <authorList>
            <person name="Aronson H."/>
            <person name="Thomas C."/>
            <person name="Bhattacharyya M."/>
            <person name="Eckstein S."/>
            <person name="Jensen S."/>
            <person name="Barco R."/>
            <person name="Macalady J."/>
            <person name="Amend J."/>
        </authorList>
    </citation>
    <scope>NUCLEOTIDE SEQUENCE</scope>
    <source>
        <strain evidence="3">RS19-109</strain>
    </source>
</reference>
<evidence type="ECO:0000259" key="2">
    <source>
        <dbReference type="Pfam" id="PF08239"/>
    </source>
</evidence>
<evidence type="ECO:0000313" key="3">
    <source>
        <dbReference type="EMBL" id="MDG4475075.1"/>
    </source>
</evidence>
<dbReference type="Gene3D" id="2.30.30.40">
    <property type="entry name" value="SH3 Domains"/>
    <property type="match status" value="1"/>
</dbReference>
<evidence type="ECO:0000313" key="4">
    <source>
        <dbReference type="Proteomes" id="UP001154240"/>
    </source>
</evidence>
<name>A0A9X4MFN7_9BACT</name>
<proteinExistence type="predicted"/>
<dbReference type="Proteomes" id="UP001154240">
    <property type="component" value="Unassembled WGS sequence"/>
</dbReference>
<feature type="domain" description="SH3b" evidence="2">
    <location>
        <begin position="36"/>
        <end position="84"/>
    </location>
</feature>
<feature type="signal peptide" evidence="1">
    <location>
        <begin position="1"/>
        <end position="22"/>
    </location>
</feature>
<reference evidence="3" key="2">
    <citation type="submission" date="2022-10" db="EMBL/GenBank/DDBJ databases">
        <authorList>
            <person name="Aronson H.S."/>
        </authorList>
    </citation>
    <scope>NUCLEOTIDE SEQUENCE</scope>
    <source>
        <strain evidence="3">RS19-109</strain>
    </source>
</reference>
<organism evidence="3 4">
    <name type="scientific">Thiovibrio frasassiensis</name>
    <dbReference type="NCBI Taxonomy" id="2984131"/>
    <lineage>
        <taxon>Bacteria</taxon>
        <taxon>Pseudomonadati</taxon>
        <taxon>Thermodesulfobacteriota</taxon>
        <taxon>Desulfobulbia</taxon>
        <taxon>Desulfobulbales</taxon>
        <taxon>Thiovibrionaceae</taxon>
        <taxon>Thiovibrio</taxon>
    </lineage>
</organism>
<comment type="caution">
    <text evidence="3">The sequence shown here is derived from an EMBL/GenBank/DDBJ whole genome shotgun (WGS) entry which is preliminary data.</text>
</comment>
<sequence length="166" mass="17882">MGMRKQILLFLVFALAAVPALATQGWRSVAVQKGAVRISPMPFGKIIATLGYGERVDVLEEQGLWLKVREQHRGREGWMHSGSLIAKAIVLKPGERVGAGASEDELALGGKGFNAQVEAEYKARQKDLNYAAVDWMERIQVTPAAMREFLAKGGLQALGGGGAHGK</sequence>
<gene>
    <name evidence="3" type="ORF">OLX77_02730</name>
</gene>
<dbReference type="AlphaFoldDB" id="A0A9X4MFN7"/>
<dbReference type="EMBL" id="JAPHEH010000001">
    <property type="protein sequence ID" value="MDG4475075.1"/>
    <property type="molecule type" value="Genomic_DNA"/>
</dbReference>
<dbReference type="InterPro" id="IPR003646">
    <property type="entry name" value="SH3-like_bac-type"/>
</dbReference>
<protein>
    <submittedName>
        <fullName evidence="3">SH3 domain-containing protein</fullName>
    </submittedName>
</protein>
<keyword evidence="1" id="KW-0732">Signal</keyword>
<feature type="chain" id="PRO_5040977899" evidence="1">
    <location>
        <begin position="23"/>
        <end position="166"/>
    </location>
</feature>
<dbReference type="Pfam" id="PF08239">
    <property type="entry name" value="SH3_3"/>
    <property type="match status" value="1"/>
</dbReference>
<evidence type="ECO:0000256" key="1">
    <source>
        <dbReference type="SAM" id="SignalP"/>
    </source>
</evidence>
<dbReference type="RefSeq" id="WP_307632051.1">
    <property type="nucleotide sequence ID" value="NZ_JAPHEH010000001.1"/>
</dbReference>